<dbReference type="InterPro" id="IPR053191">
    <property type="entry name" value="DcsG_Biosynth_Enzyme"/>
</dbReference>
<feature type="domain" description="PH" evidence="1">
    <location>
        <begin position="1"/>
        <end position="33"/>
    </location>
</feature>
<dbReference type="PANTHER" id="PTHR39217:SF1">
    <property type="entry name" value="GLUTATHIONE SYNTHETASE"/>
    <property type="match status" value="1"/>
</dbReference>
<keyword evidence="3" id="KW-1185">Reference proteome</keyword>
<evidence type="ECO:0000313" key="2">
    <source>
        <dbReference type="EMBL" id="KAF2085052.1"/>
    </source>
</evidence>
<dbReference type="Proteomes" id="UP000799776">
    <property type="component" value="Unassembled WGS sequence"/>
</dbReference>
<name>A0A9P4LUN1_9PEZI</name>
<dbReference type="SUPFAM" id="SSF56059">
    <property type="entry name" value="Glutathione synthetase ATP-binding domain-like"/>
    <property type="match status" value="1"/>
</dbReference>
<dbReference type="PROSITE" id="PS50003">
    <property type="entry name" value="PH_DOMAIN"/>
    <property type="match status" value="1"/>
</dbReference>
<evidence type="ECO:0000313" key="3">
    <source>
        <dbReference type="Proteomes" id="UP000799776"/>
    </source>
</evidence>
<comment type="caution">
    <text evidence="2">The sequence shown here is derived from an EMBL/GenBank/DDBJ whole genome shotgun (WGS) entry which is preliminary data.</text>
</comment>
<accession>A0A9P4LUN1</accession>
<dbReference type="OrthoDB" id="406765at2759"/>
<dbReference type="InterPro" id="IPR001849">
    <property type="entry name" value="PH_domain"/>
</dbReference>
<reference evidence="2" key="1">
    <citation type="journal article" date="2020" name="Stud. Mycol.">
        <title>101 Dothideomycetes genomes: a test case for predicting lifestyles and emergence of pathogens.</title>
        <authorList>
            <person name="Haridas S."/>
            <person name="Albert R."/>
            <person name="Binder M."/>
            <person name="Bloem J."/>
            <person name="Labutti K."/>
            <person name="Salamov A."/>
            <person name="Andreopoulos B."/>
            <person name="Baker S."/>
            <person name="Barry K."/>
            <person name="Bills G."/>
            <person name="Bluhm B."/>
            <person name="Cannon C."/>
            <person name="Castanera R."/>
            <person name="Culley D."/>
            <person name="Daum C."/>
            <person name="Ezra D."/>
            <person name="Gonzalez J."/>
            <person name="Henrissat B."/>
            <person name="Kuo A."/>
            <person name="Liang C."/>
            <person name="Lipzen A."/>
            <person name="Lutzoni F."/>
            <person name="Magnuson J."/>
            <person name="Mondo S."/>
            <person name="Nolan M."/>
            <person name="Ohm R."/>
            <person name="Pangilinan J."/>
            <person name="Park H.-J."/>
            <person name="Ramirez L."/>
            <person name="Alfaro M."/>
            <person name="Sun H."/>
            <person name="Tritt A."/>
            <person name="Yoshinaga Y."/>
            <person name="Zwiers L.-H."/>
            <person name="Turgeon B."/>
            <person name="Goodwin S."/>
            <person name="Spatafora J."/>
            <person name="Crous P."/>
            <person name="Grigoriev I."/>
        </authorList>
    </citation>
    <scope>NUCLEOTIDE SEQUENCE</scope>
    <source>
        <strain evidence="2">CBS 121410</strain>
    </source>
</reference>
<dbReference type="PANTHER" id="PTHR39217">
    <property type="match status" value="1"/>
</dbReference>
<evidence type="ECO:0000259" key="1">
    <source>
        <dbReference type="PROSITE" id="PS50003"/>
    </source>
</evidence>
<protein>
    <recommendedName>
        <fullName evidence="1">PH domain-containing protein</fullName>
    </recommendedName>
</protein>
<dbReference type="AlphaFoldDB" id="A0A9P4LUN1"/>
<gene>
    <name evidence="2" type="ORF">K490DRAFT_59167</name>
</gene>
<organism evidence="2 3">
    <name type="scientific">Saccharata proteae CBS 121410</name>
    <dbReference type="NCBI Taxonomy" id="1314787"/>
    <lineage>
        <taxon>Eukaryota</taxon>
        <taxon>Fungi</taxon>
        <taxon>Dikarya</taxon>
        <taxon>Ascomycota</taxon>
        <taxon>Pezizomycotina</taxon>
        <taxon>Dothideomycetes</taxon>
        <taxon>Dothideomycetes incertae sedis</taxon>
        <taxon>Botryosphaeriales</taxon>
        <taxon>Saccharataceae</taxon>
        <taxon>Saccharata</taxon>
    </lineage>
</organism>
<dbReference type="EMBL" id="ML978735">
    <property type="protein sequence ID" value="KAF2085052.1"/>
    <property type="molecule type" value="Genomic_DNA"/>
</dbReference>
<sequence>MSSAKEQVRVLLLTANPASESASWIKKIEDYSHDLLAALRKVGAQTELFSFQDTKATPEAISSYTHVLFLTCDKYNLHVSAFNHLLEETLPTACSLNPSLHIHNPVGLTLWNCNKTYLQDLRAAGFMVPETTFYQPPALLDTPTTFLADFQSFLRMNFPSDAALVLKPSIAASGLSTHLLRTPHSLSDNDAAVLQSLCDGAPPGSSFMIQEFMSAIQSPSGGEWSLIYVAGQLTHAVLKEPRAGEFRINSAFGGVWTPMEANDERVPQDARHTAEKLWRWLLEKEREERVNHDPVDKSEMQQDMIKGDDLLYARIDGVSQ</sequence>
<proteinExistence type="predicted"/>